<dbReference type="Proteomes" id="UP000783796">
    <property type="component" value="Unassembled WGS sequence"/>
</dbReference>
<proteinExistence type="predicted"/>
<dbReference type="EMBL" id="JAHLFW010000056">
    <property type="protein sequence ID" value="MBU3837899.1"/>
    <property type="molecule type" value="Genomic_DNA"/>
</dbReference>
<dbReference type="AlphaFoldDB" id="A0A948WWR5"/>
<name>A0A948WWR5_9BACT</name>
<reference evidence="1" key="2">
    <citation type="submission" date="2021-04" db="EMBL/GenBank/DDBJ databases">
        <authorList>
            <person name="Gilroy R."/>
        </authorList>
    </citation>
    <scope>NUCLEOTIDE SEQUENCE</scope>
    <source>
        <strain evidence="1">G4-2901</strain>
    </source>
</reference>
<gene>
    <name evidence="1" type="ORF">H9777_06225</name>
</gene>
<sequence>MNIIFNAQKSDVVYIPDCITTLIELFNENNIEMIEQIYNNQKKNLVDTIAFLTRKGLIGVKNKEDIFPQISFEYDSPEHIKHLVVEYSNRYNFDNILFYINKSLVKFIEIRYKNIESSDDFIEIEKHLSFLYRSTVKAAQLIFDYKFSKLLYEKSKQKYFNIANSIIFYNSPYSRTETWGKKNIQYIKAGYDYIMYSNNDYNNNYILDFQYFILSHSYNPYYYKRLCIDENGNIKNCLKSKRFFGNVMKDDIIQVIHQEDFRELWSVSCDKIIDIKDNPMRYNMYVTNQLKKEKNGFYSIIQ</sequence>
<evidence type="ECO:0000313" key="1">
    <source>
        <dbReference type="EMBL" id="MBU3837899.1"/>
    </source>
</evidence>
<protein>
    <submittedName>
        <fullName evidence="1">Uncharacterized protein</fullName>
    </submittedName>
</protein>
<evidence type="ECO:0000313" key="2">
    <source>
        <dbReference type="Proteomes" id="UP000783796"/>
    </source>
</evidence>
<comment type="caution">
    <text evidence="1">The sequence shown here is derived from an EMBL/GenBank/DDBJ whole genome shotgun (WGS) entry which is preliminary data.</text>
</comment>
<accession>A0A948WWR5</accession>
<organism evidence="1 2">
    <name type="scientific">Candidatus Phocaeicola faecigallinarum</name>
    <dbReference type="NCBI Taxonomy" id="2838732"/>
    <lineage>
        <taxon>Bacteria</taxon>
        <taxon>Pseudomonadati</taxon>
        <taxon>Bacteroidota</taxon>
        <taxon>Bacteroidia</taxon>
        <taxon>Bacteroidales</taxon>
        <taxon>Bacteroidaceae</taxon>
        <taxon>Phocaeicola</taxon>
    </lineage>
</organism>
<reference evidence="1" key="1">
    <citation type="journal article" date="2021" name="PeerJ">
        <title>Extensive microbial diversity within the chicken gut microbiome revealed by metagenomics and culture.</title>
        <authorList>
            <person name="Gilroy R."/>
            <person name="Ravi A."/>
            <person name="Getino M."/>
            <person name="Pursley I."/>
            <person name="Horton D.L."/>
            <person name="Alikhan N.F."/>
            <person name="Baker D."/>
            <person name="Gharbi K."/>
            <person name="Hall N."/>
            <person name="Watson M."/>
            <person name="Adriaenssens E.M."/>
            <person name="Foster-Nyarko E."/>
            <person name="Jarju S."/>
            <person name="Secka A."/>
            <person name="Antonio M."/>
            <person name="Oren A."/>
            <person name="Chaudhuri R.R."/>
            <person name="La Ragione R."/>
            <person name="Hildebrand F."/>
            <person name="Pallen M.J."/>
        </authorList>
    </citation>
    <scope>NUCLEOTIDE SEQUENCE</scope>
    <source>
        <strain evidence="1">G4-2901</strain>
    </source>
</reference>